<evidence type="ECO:0000313" key="1">
    <source>
        <dbReference type="EMBL" id="KAJ8512928.1"/>
    </source>
</evidence>
<gene>
    <name evidence="1" type="ORF">OPV22_003362</name>
</gene>
<accession>A0AAV8S0C2</accession>
<dbReference type="EMBL" id="JAQQAF010000001">
    <property type="protein sequence ID" value="KAJ8512928.1"/>
    <property type="molecule type" value="Genomic_DNA"/>
</dbReference>
<dbReference type="Proteomes" id="UP001222027">
    <property type="component" value="Unassembled WGS sequence"/>
</dbReference>
<organism evidence="1 2">
    <name type="scientific">Ensete ventricosum</name>
    <name type="common">Abyssinian banana</name>
    <name type="synonym">Musa ensete</name>
    <dbReference type="NCBI Taxonomy" id="4639"/>
    <lineage>
        <taxon>Eukaryota</taxon>
        <taxon>Viridiplantae</taxon>
        <taxon>Streptophyta</taxon>
        <taxon>Embryophyta</taxon>
        <taxon>Tracheophyta</taxon>
        <taxon>Spermatophyta</taxon>
        <taxon>Magnoliopsida</taxon>
        <taxon>Liliopsida</taxon>
        <taxon>Zingiberales</taxon>
        <taxon>Musaceae</taxon>
        <taxon>Ensete</taxon>
    </lineage>
</organism>
<comment type="caution">
    <text evidence="1">The sequence shown here is derived from an EMBL/GenBank/DDBJ whole genome shotgun (WGS) entry which is preliminary data.</text>
</comment>
<evidence type="ECO:0000313" key="2">
    <source>
        <dbReference type="Proteomes" id="UP001222027"/>
    </source>
</evidence>
<proteinExistence type="predicted"/>
<reference evidence="1 2" key="1">
    <citation type="submission" date="2022-12" db="EMBL/GenBank/DDBJ databases">
        <title>Chromosome-scale assembly of the Ensete ventricosum genome.</title>
        <authorList>
            <person name="Dussert Y."/>
            <person name="Stocks J."/>
            <person name="Wendawek A."/>
            <person name="Woldeyes F."/>
            <person name="Nichols R.A."/>
            <person name="Borrell J.S."/>
        </authorList>
    </citation>
    <scope>NUCLEOTIDE SEQUENCE [LARGE SCALE GENOMIC DNA]</scope>
    <source>
        <strain evidence="2">cv. Maze</strain>
        <tissue evidence="1">Seeds</tissue>
    </source>
</reference>
<dbReference type="AlphaFoldDB" id="A0AAV8S0C2"/>
<name>A0AAV8S0C2_ENSVE</name>
<keyword evidence="2" id="KW-1185">Reference proteome</keyword>
<sequence>MLYSTVRMESIDVFCMCLQNYTINQASLRVEATSNGPEISFDIDASDVSDGIGSTASDHNFNATYGPIRLDRTSLFTSSPPTAARAPSLSPSVQLRKETDGLLYRSSIVVNGSHDGIHSLRDTCFWLQGFPKVATRDLKSPSLAASFRFCVVELDPRFLGDWSGLI</sequence>
<protein>
    <submittedName>
        <fullName evidence="1">Uncharacterized protein</fullName>
    </submittedName>
</protein>